<keyword evidence="7" id="KW-1185">Reference proteome</keyword>
<reference evidence="5" key="2">
    <citation type="submission" date="2016-05" db="EMBL/GenBank/DDBJ databases">
        <authorList>
            <person name="Lavstsen T."/>
            <person name="Jespersen J.S."/>
        </authorList>
    </citation>
    <scope>NUCLEOTIDE SEQUENCE [LARGE SCALE GENOMIC DNA]</scope>
</reference>
<evidence type="ECO:0000313" key="7">
    <source>
        <dbReference type="Proteomes" id="UP000078555"/>
    </source>
</evidence>
<feature type="compositionally biased region" description="Polar residues" evidence="2">
    <location>
        <begin position="478"/>
        <end position="487"/>
    </location>
</feature>
<feature type="compositionally biased region" description="Polar residues" evidence="2">
    <location>
        <begin position="518"/>
        <end position="532"/>
    </location>
</feature>
<proteinExistence type="predicted"/>
<feature type="compositionally biased region" description="Low complexity" evidence="2">
    <location>
        <begin position="457"/>
        <end position="475"/>
    </location>
</feature>
<dbReference type="EMBL" id="FLRE01002667">
    <property type="protein sequence ID" value="SBT58949.1"/>
    <property type="molecule type" value="Genomic_DNA"/>
</dbReference>
<evidence type="ECO:0000256" key="1">
    <source>
        <dbReference type="SAM" id="Coils"/>
    </source>
</evidence>
<dbReference type="Proteomes" id="UP000078550">
    <property type="component" value="Unassembled WGS sequence"/>
</dbReference>
<feature type="compositionally biased region" description="Polar residues" evidence="2">
    <location>
        <begin position="433"/>
        <end position="447"/>
    </location>
</feature>
<keyword evidence="3" id="KW-0472">Membrane</keyword>
<accession>A0A1A9AS08</accession>
<name>A0A1A9AS08_PLAOA</name>
<keyword evidence="3" id="KW-1133">Transmembrane helix</keyword>
<feature type="coiled-coil region" evidence="1">
    <location>
        <begin position="862"/>
        <end position="889"/>
    </location>
</feature>
<protein>
    <submittedName>
        <fullName evidence="5">STP1 protein</fullName>
    </submittedName>
</protein>
<feature type="compositionally biased region" description="Polar residues" evidence="2">
    <location>
        <begin position="400"/>
        <end position="417"/>
    </location>
</feature>
<feature type="compositionally biased region" description="Polar residues" evidence="2">
    <location>
        <begin position="581"/>
        <end position="607"/>
    </location>
</feature>
<organism evidence="5 6">
    <name type="scientific">Plasmodium ovale wallikeri</name>
    <dbReference type="NCBI Taxonomy" id="864142"/>
    <lineage>
        <taxon>Eukaryota</taxon>
        <taxon>Sar</taxon>
        <taxon>Alveolata</taxon>
        <taxon>Apicomplexa</taxon>
        <taxon>Aconoidasida</taxon>
        <taxon>Haemosporida</taxon>
        <taxon>Plasmodiidae</taxon>
        <taxon>Plasmodium</taxon>
        <taxon>Plasmodium (Plasmodium)</taxon>
    </lineage>
</organism>
<keyword evidence="1" id="KW-0175">Coiled coil</keyword>
<sequence length="1033" mass="116707">MADDLDYTTLTRYIHVDAFISMIQRDIQKLIREYGHINCGLRHEELCTELKKFINKTKTPILSIMDEDGKKEWNSEWSRKRNNFFNRLFEEEGFKNMCYPPKKIGNPSLYQLKSKHIQFCKERDVRKATVEANPVFSECVKYNQWIMSETKELTLEFLRNVHISKLPTVKKYFSTKEHPGGHDPREIYPKSKLDCRLYNPPPGSNTKIPVEKKPTNKQQPSMEPKSIPGYQGKDGGSVPYKDSGNAETKSKENITPKSKSHTPDFHIPSQSETHTVGTSTFQDTSAKTEDASSLVNKNSENKESISIQGQYPTNIPPIAQGKSPPQAASLSPHPKDTKLTHAISSVPEPNATISLSSSLFTVQNTISSQTPATTSSLTMTSPSSLNLGLPSPSDPLSAAAVTNGQDRTLHSTTTSDKLATKHSTKTIPAPSDVVSSLAPSQFPTKSTPPAVASAQGPATPESSSASTVTTTSAGPDSVTISNMSTIRQPILSAKEATSASSSEEPPPPSAASRPKATGPTTGSQQAVINAGTSLGGRDNGGISVPTQPDRDSGTKSPEAALTKPKGKIQKADEPLSKETKQTLVHSSGTNVAIQDNSPQKTPYNTNQPIKPTAINNPPGIGIISSESNISAASVNTVKVKIGTTSKDGTTVRNKKNDNYNIEPEGLPPLINIIPIILIILTSMTALFLLYKYTPFGFLLGRRRKRKKRDLRSTFVIPEESTYESPNIALHEWEDHNLLEQTVENDVYSKLLKINRYKQEMQKKKKENKKTLIEVHMEVIEEYKNDEWELHKGDFLEICLRGFINDENDFYSNFPNLKITINNINEKTIEYIQKQEILWNNWIEDYRNILEQWKKEDWFHILKNKWKNEEQKYKEKNDKLQVKILNEEETYSIVSQKDMWKQWISKQAALIDMFNKEDWFKSIIYAQDKEKDNSRINEYNNTSITSKTELKNEKCNHEYCRSKDIIQKLMVQIHMMVLEECIKEEMIRQKELCIDNFIEDIHTQNNYDEKRNITQCNTHDFNALEFEKIHTIQK</sequence>
<dbReference type="AlphaFoldDB" id="A0A1A9AS08"/>
<feature type="transmembrane region" description="Helical" evidence="3">
    <location>
        <begin position="672"/>
        <end position="699"/>
    </location>
</feature>
<feature type="region of interest" description="Disordered" evidence="2">
    <location>
        <begin position="369"/>
        <end position="607"/>
    </location>
</feature>
<feature type="region of interest" description="Disordered" evidence="2">
    <location>
        <begin position="193"/>
        <end position="340"/>
    </location>
</feature>
<evidence type="ECO:0000256" key="2">
    <source>
        <dbReference type="SAM" id="MobiDB-lite"/>
    </source>
</evidence>
<feature type="compositionally biased region" description="Basic and acidic residues" evidence="2">
    <location>
        <begin position="569"/>
        <end position="580"/>
    </location>
</feature>
<gene>
    <name evidence="4" type="ORF">POVWA1_066420</name>
    <name evidence="5" type="ORF">POVWA2_089600</name>
</gene>
<evidence type="ECO:0000256" key="3">
    <source>
        <dbReference type="SAM" id="Phobius"/>
    </source>
</evidence>
<feature type="compositionally biased region" description="Low complexity" evidence="2">
    <location>
        <begin position="492"/>
        <end position="503"/>
    </location>
</feature>
<evidence type="ECO:0000313" key="5">
    <source>
        <dbReference type="EMBL" id="SBT58949.1"/>
    </source>
</evidence>
<evidence type="ECO:0000313" key="4">
    <source>
        <dbReference type="EMBL" id="SBT54407.1"/>
    </source>
</evidence>
<dbReference type="EMBL" id="FLRD01000509">
    <property type="protein sequence ID" value="SBT54407.1"/>
    <property type="molecule type" value="Genomic_DNA"/>
</dbReference>
<keyword evidence="3" id="KW-0812">Transmembrane</keyword>
<feature type="compositionally biased region" description="Polar residues" evidence="2">
    <location>
        <begin position="268"/>
        <end position="313"/>
    </location>
</feature>
<feature type="compositionally biased region" description="Low complexity" evidence="2">
    <location>
        <begin position="370"/>
        <end position="397"/>
    </location>
</feature>
<dbReference type="Proteomes" id="UP000078555">
    <property type="component" value="Unassembled WGS sequence"/>
</dbReference>
<reference evidence="6 7" key="1">
    <citation type="submission" date="2016-05" db="EMBL/GenBank/DDBJ databases">
        <authorList>
            <person name="Naeem Raeece"/>
        </authorList>
    </citation>
    <scope>NUCLEOTIDE SEQUENCE [LARGE SCALE GENOMIC DNA]</scope>
</reference>
<evidence type="ECO:0000313" key="6">
    <source>
        <dbReference type="Proteomes" id="UP000078550"/>
    </source>
</evidence>